<evidence type="ECO:0000313" key="2">
    <source>
        <dbReference type="Proteomes" id="UP000010478"/>
    </source>
</evidence>
<gene>
    <name evidence="1" type="ORF">Osc7112_6444</name>
</gene>
<dbReference type="EMBL" id="CP003615">
    <property type="protein sequence ID" value="AFZ10594.1"/>
    <property type="molecule type" value="Genomic_DNA"/>
</dbReference>
<keyword evidence="1" id="KW-0614">Plasmid</keyword>
<evidence type="ECO:0000313" key="1">
    <source>
        <dbReference type="EMBL" id="AFZ10594.1"/>
    </source>
</evidence>
<name>K9VSP7_9CYAN</name>
<proteinExistence type="predicted"/>
<dbReference type="AlphaFoldDB" id="K9VSP7"/>
<geneLocation type="plasmid" evidence="1 2">
    <name>pOSC7112.01</name>
</geneLocation>
<protein>
    <submittedName>
        <fullName evidence="1">Uncharacterized protein</fullName>
    </submittedName>
</protein>
<dbReference type="Proteomes" id="UP000010478">
    <property type="component" value="Plasmid pOSC7112.01"/>
</dbReference>
<dbReference type="HOGENOM" id="CLU_2247317_0_0_3"/>
<organism evidence="1 2">
    <name type="scientific">Phormidium nigroviride PCC 7112</name>
    <dbReference type="NCBI Taxonomy" id="179408"/>
    <lineage>
        <taxon>Bacteria</taxon>
        <taxon>Bacillati</taxon>
        <taxon>Cyanobacteriota</taxon>
        <taxon>Cyanophyceae</taxon>
        <taxon>Oscillatoriophycideae</taxon>
        <taxon>Oscillatoriales</taxon>
        <taxon>Oscillatoriaceae</taxon>
        <taxon>Phormidium</taxon>
    </lineage>
</organism>
<sequence>MRRALLPACRCSMENFPLAIRREAPRCIACNQHRVLHTDISKKDVETRAIAYASKSGRARIIDFPRCLLEIPTPVKFSQIWLWATVTMENFPLEIPTPVEFSQT</sequence>
<reference evidence="1 2" key="1">
    <citation type="submission" date="2012-05" db="EMBL/GenBank/DDBJ databases">
        <title>Finished plasmid 1 of genome of Oscillatoria sp. PCC 7112.</title>
        <authorList>
            <consortium name="US DOE Joint Genome Institute"/>
            <person name="Gugger M."/>
            <person name="Coursin T."/>
            <person name="Rippka R."/>
            <person name="Tandeau De Marsac N."/>
            <person name="Huntemann M."/>
            <person name="Wei C.-L."/>
            <person name="Han J."/>
            <person name="Detter J.C."/>
            <person name="Han C."/>
            <person name="Tapia R."/>
            <person name="Davenport K."/>
            <person name="Daligault H."/>
            <person name="Erkkila T."/>
            <person name="Gu W."/>
            <person name="Munk A.C.C."/>
            <person name="Teshima H."/>
            <person name="Xu Y."/>
            <person name="Chain P."/>
            <person name="Chen A."/>
            <person name="Krypides N."/>
            <person name="Mavromatis K."/>
            <person name="Markowitz V."/>
            <person name="Szeto E."/>
            <person name="Ivanova N."/>
            <person name="Mikhailova N."/>
            <person name="Ovchinnikova G."/>
            <person name="Pagani I."/>
            <person name="Pati A."/>
            <person name="Goodwin L."/>
            <person name="Peters L."/>
            <person name="Pitluck S."/>
            <person name="Woyke T."/>
            <person name="Kerfeld C."/>
        </authorList>
    </citation>
    <scope>NUCLEOTIDE SEQUENCE [LARGE SCALE GENOMIC DNA]</scope>
    <source>
        <strain evidence="1 2">PCC 7112</strain>
        <plasmid evidence="1 2">pOSC7112.01</plasmid>
    </source>
</reference>
<dbReference type="KEGG" id="oni:Osc7112_6444"/>
<accession>K9VSP7</accession>
<keyword evidence="2" id="KW-1185">Reference proteome</keyword>